<dbReference type="EMBL" id="LSSK01000030">
    <property type="protein sequence ID" value="OMH85897.1"/>
    <property type="molecule type" value="Genomic_DNA"/>
</dbReference>
<keyword evidence="6" id="KW-1185">Reference proteome</keyword>
<accession>A0A1R1PYA6</accession>
<organism evidence="5 6">
    <name type="scientific">Zancudomyces culisetae</name>
    <name type="common">Gut fungus</name>
    <name type="synonym">Smittium culisetae</name>
    <dbReference type="NCBI Taxonomy" id="1213189"/>
    <lineage>
        <taxon>Eukaryota</taxon>
        <taxon>Fungi</taxon>
        <taxon>Fungi incertae sedis</taxon>
        <taxon>Zoopagomycota</taxon>
        <taxon>Kickxellomycotina</taxon>
        <taxon>Harpellomycetes</taxon>
        <taxon>Harpellales</taxon>
        <taxon>Legeriomycetaceae</taxon>
        <taxon>Zancudomyces</taxon>
    </lineage>
</organism>
<evidence type="ECO:0000313" key="5">
    <source>
        <dbReference type="EMBL" id="OMH85897.1"/>
    </source>
</evidence>
<dbReference type="InterPro" id="IPR036452">
    <property type="entry name" value="Ribo_hydro-like"/>
</dbReference>
<dbReference type="Gene3D" id="3.90.245.10">
    <property type="entry name" value="Ribonucleoside hydrolase-like"/>
    <property type="match status" value="1"/>
</dbReference>
<proteinExistence type="inferred from homology"/>
<dbReference type="OrthoDB" id="5783963at2759"/>
<protein>
    <submittedName>
        <fullName evidence="5">Inosine-uridine-preferring nucleoside hydrolase-like protein</fullName>
    </submittedName>
</protein>
<keyword evidence="3" id="KW-0326">Glycosidase</keyword>
<dbReference type="GO" id="GO:0006152">
    <property type="term" value="P:purine nucleoside catabolic process"/>
    <property type="evidence" value="ECO:0007669"/>
    <property type="project" value="TreeGrafter"/>
</dbReference>
<evidence type="ECO:0000256" key="3">
    <source>
        <dbReference type="ARBA" id="ARBA00023295"/>
    </source>
</evidence>
<dbReference type="CDD" id="cd02651">
    <property type="entry name" value="nuc_hydro_IU_UC_XIUA"/>
    <property type="match status" value="1"/>
</dbReference>
<comment type="similarity">
    <text evidence="1">Belongs to the IUNH family.</text>
</comment>
<feature type="domain" description="Inosine/uridine-preferring nucleoside hydrolase" evidence="4">
    <location>
        <begin position="10"/>
        <end position="323"/>
    </location>
</feature>
<gene>
    <name evidence="5" type="ORF">AX774_g542</name>
</gene>
<reference evidence="6" key="1">
    <citation type="submission" date="2017-01" db="EMBL/GenBank/DDBJ databases">
        <authorList>
            <person name="Wang Y."/>
            <person name="White M."/>
            <person name="Kvist S."/>
            <person name="Moncalvo J.-M."/>
        </authorList>
    </citation>
    <scope>NUCLEOTIDE SEQUENCE [LARGE SCALE GENOMIC DNA]</scope>
    <source>
        <strain evidence="6">COL-18-3</strain>
    </source>
</reference>
<dbReference type="PANTHER" id="PTHR12304:SF59">
    <property type="entry name" value="INOSINE-URIDINE PREFERRING NUCLEOSIDE HYDROLASE FAMILY PROTEIN"/>
    <property type="match status" value="1"/>
</dbReference>
<evidence type="ECO:0000256" key="1">
    <source>
        <dbReference type="ARBA" id="ARBA00009176"/>
    </source>
</evidence>
<dbReference type="Proteomes" id="UP000188320">
    <property type="component" value="Unassembled WGS sequence"/>
</dbReference>
<dbReference type="AlphaFoldDB" id="A0A1R1PYA6"/>
<evidence type="ECO:0000259" key="4">
    <source>
        <dbReference type="Pfam" id="PF01156"/>
    </source>
</evidence>
<sequence>MSSNTEQILLWLDCDPGHDDALAIILAAFNSHVKFLGISTASGNQTAAKTTANAISILESIGKKHDIPVVMGASKPLLRKRQNSPEIHGESGLDGTSLLPKCDKVLYAKAQERKAIDVMAQTILAQDRKVVLVATGAMTNIALLVSVYPEVVEKVEMFTFMGGASFGPGNVSATAEFNIYIDPEAAQICMQAGFQHVAMIPLDVTHTVLVTDNIIDRIRREVGEKNKTFAQMICELMVFFRDTYERVFDFHDGPPLHDPLAVFYAITHKQNKLAFKEKLMRVDVECGNGLCVGQTVCDIWGNSSTEEKNCYVTLSVDVDKFWDSMIEALVSGGASSPLDS</sequence>
<dbReference type="GO" id="GO:0008477">
    <property type="term" value="F:purine nucleosidase activity"/>
    <property type="evidence" value="ECO:0007669"/>
    <property type="project" value="TreeGrafter"/>
</dbReference>
<evidence type="ECO:0000256" key="2">
    <source>
        <dbReference type="ARBA" id="ARBA00022801"/>
    </source>
</evidence>
<dbReference type="PANTHER" id="PTHR12304">
    <property type="entry name" value="INOSINE-URIDINE PREFERRING NUCLEOSIDE HYDROLASE"/>
    <property type="match status" value="1"/>
</dbReference>
<evidence type="ECO:0000313" key="6">
    <source>
        <dbReference type="Proteomes" id="UP000188320"/>
    </source>
</evidence>
<dbReference type="InterPro" id="IPR023186">
    <property type="entry name" value="IUNH"/>
</dbReference>
<keyword evidence="2 5" id="KW-0378">Hydrolase</keyword>
<dbReference type="SUPFAM" id="SSF53590">
    <property type="entry name" value="Nucleoside hydrolase"/>
    <property type="match status" value="1"/>
</dbReference>
<dbReference type="InterPro" id="IPR001910">
    <property type="entry name" value="Inosine/uridine_hydrolase_dom"/>
</dbReference>
<comment type="caution">
    <text evidence="5">The sequence shown here is derived from an EMBL/GenBank/DDBJ whole genome shotgun (WGS) entry which is preliminary data.</text>
</comment>
<dbReference type="Pfam" id="PF01156">
    <property type="entry name" value="IU_nuc_hydro"/>
    <property type="match status" value="1"/>
</dbReference>
<name>A0A1R1PYA6_ZANCU</name>
<dbReference type="GO" id="GO:0005829">
    <property type="term" value="C:cytosol"/>
    <property type="evidence" value="ECO:0007669"/>
    <property type="project" value="TreeGrafter"/>
</dbReference>